<evidence type="ECO:0000259" key="6">
    <source>
        <dbReference type="PROSITE" id="PS50850"/>
    </source>
</evidence>
<feature type="transmembrane region" description="Helical" evidence="5">
    <location>
        <begin position="294"/>
        <end position="313"/>
    </location>
</feature>
<proteinExistence type="predicted"/>
<dbReference type="STRING" id="1247726.MIM_c01690"/>
<protein>
    <submittedName>
        <fullName evidence="7">Putative inner membrane metabolite transport protein</fullName>
    </submittedName>
</protein>
<feature type="transmembrane region" description="Helical" evidence="5">
    <location>
        <begin position="57"/>
        <end position="78"/>
    </location>
</feature>
<evidence type="ECO:0000256" key="4">
    <source>
        <dbReference type="ARBA" id="ARBA00023136"/>
    </source>
</evidence>
<accession>W0P6A9</accession>
<dbReference type="EMBL" id="CP003915">
    <property type="protein sequence ID" value="AHG62271.1"/>
    <property type="molecule type" value="Genomic_DNA"/>
</dbReference>
<feature type="transmembrane region" description="Helical" evidence="5">
    <location>
        <begin position="111"/>
        <end position="132"/>
    </location>
</feature>
<dbReference type="HOGENOM" id="CLU_001265_46_6_4"/>
<dbReference type="Gene3D" id="1.20.1250.20">
    <property type="entry name" value="MFS general substrate transporter like domains"/>
    <property type="match status" value="1"/>
</dbReference>
<dbReference type="GO" id="GO:0046943">
    <property type="term" value="F:carboxylic acid transmembrane transporter activity"/>
    <property type="evidence" value="ECO:0007669"/>
    <property type="project" value="TreeGrafter"/>
</dbReference>
<dbReference type="PATRIC" id="fig|1247726.3.peg.188"/>
<feature type="transmembrane region" description="Helical" evidence="5">
    <location>
        <begin position="257"/>
        <end position="282"/>
    </location>
</feature>
<evidence type="ECO:0000256" key="2">
    <source>
        <dbReference type="ARBA" id="ARBA00022692"/>
    </source>
</evidence>
<keyword evidence="4 5" id="KW-0472">Membrane</keyword>
<feature type="transmembrane region" description="Helical" evidence="5">
    <location>
        <begin position="85"/>
        <end position="105"/>
    </location>
</feature>
<dbReference type="eggNOG" id="COG0477">
    <property type="taxonomic scope" value="Bacteria"/>
</dbReference>
<dbReference type="AlphaFoldDB" id="W0P6A9"/>
<keyword evidence="3 5" id="KW-1133">Transmembrane helix</keyword>
<dbReference type="Proteomes" id="UP000019095">
    <property type="component" value="Chromosome"/>
</dbReference>
<evidence type="ECO:0000313" key="8">
    <source>
        <dbReference type="Proteomes" id="UP000019095"/>
    </source>
</evidence>
<dbReference type="SUPFAM" id="SSF103473">
    <property type="entry name" value="MFS general substrate transporter"/>
    <property type="match status" value="1"/>
</dbReference>
<keyword evidence="8" id="KW-1185">Reference proteome</keyword>
<sequence>MVNAGARLDRLPITAFHRKLLYLIGLGGLFDSFDIYLGGSVLAALVEEGWSDVNMNAWFISATFGGMTLGAWLAGVLGDRYGRKFTYQTNLLIFGLASLAAVFAPSMSWLIFFRFVMGLGLGAELVAATGMLSEFIPPNHRGRWYALMSCLINFGMFLQTVLSQYLIPNYSWRSMFLVAAVGALALWFARKNMPESPRWLEQQGRFEEADAILTKIETEVQTQIGAPLPDPVVHARQAQSTASLASLFKPGIISRTIVASIICIVVNTTAFSFVTWLPTFFVKEGLSVASSLEFLTFMSFGGPIGAIVGYLLADKLGRRVGILCSVPCALVFALIYPFTRDPILTPLVGFFFLTSLYAFFAFGFYGYLGELFPTAFRLRGIGFAHTVGRAATMATPFIVAVLYTHYEIYGVIGLVAISLVSVFIAVLFWGLETRNRTLEQLEENVDIMQNSEADAGLVSRTSP</sequence>
<dbReference type="KEGG" id="amim:MIM_c01690"/>
<dbReference type="PANTHER" id="PTHR23508">
    <property type="entry name" value="CARBOXYLIC ACID TRANSPORTER PROTEIN HOMOLOG"/>
    <property type="match status" value="1"/>
</dbReference>
<feature type="transmembrane region" description="Helical" evidence="5">
    <location>
        <begin position="380"/>
        <end position="402"/>
    </location>
</feature>
<feature type="transmembrane region" description="Helical" evidence="5">
    <location>
        <begin position="20"/>
        <end position="45"/>
    </location>
</feature>
<feature type="transmembrane region" description="Helical" evidence="5">
    <location>
        <begin position="344"/>
        <end position="368"/>
    </location>
</feature>
<feature type="transmembrane region" description="Helical" evidence="5">
    <location>
        <begin position="408"/>
        <end position="431"/>
    </location>
</feature>
<comment type="subcellular location">
    <subcellularLocation>
        <location evidence="1">Membrane</location>
        <topology evidence="1">Multi-pass membrane protein</topology>
    </subcellularLocation>
</comment>
<dbReference type="Pfam" id="PF00083">
    <property type="entry name" value="Sugar_tr"/>
    <property type="match status" value="1"/>
</dbReference>
<evidence type="ECO:0000256" key="1">
    <source>
        <dbReference type="ARBA" id="ARBA00004141"/>
    </source>
</evidence>
<keyword evidence="2 5" id="KW-0812">Transmembrane</keyword>
<feature type="transmembrane region" description="Helical" evidence="5">
    <location>
        <begin position="320"/>
        <end position="338"/>
    </location>
</feature>
<evidence type="ECO:0000313" key="7">
    <source>
        <dbReference type="EMBL" id="AHG62271.1"/>
    </source>
</evidence>
<gene>
    <name evidence="7" type="ORF">MIM_c01690</name>
</gene>
<dbReference type="PROSITE" id="PS50850">
    <property type="entry name" value="MFS"/>
    <property type="match status" value="1"/>
</dbReference>
<evidence type="ECO:0000256" key="3">
    <source>
        <dbReference type="ARBA" id="ARBA00022989"/>
    </source>
</evidence>
<dbReference type="InterPro" id="IPR020846">
    <property type="entry name" value="MFS_dom"/>
</dbReference>
<dbReference type="OrthoDB" id="9814026at2"/>
<dbReference type="GO" id="GO:0005886">
    <property type="term" value="C:plasma membrane"/>
    <property type="evidence" value="ECO:0007669"/>
    <property type="project" value="TreeGrafter"/>
</dbReference>
<dbReference type="InterPro" id="IPR005828">
    <property type="entry name" value="MFS_sugar_transport-like"/>
</dbReference>
<feature type="domain" description="Major facilitator superfamily (MFS) profile" evidence="6">
    <location>
        <begin position="20"/>
        <end position="434"/>
    </location>
</feature>
<name>W0P6A9_ADVMD</name>
<dbReference type="PANTHER" id="PTHR23508:SF10">
    <property type="entry name" value="CARBOXYLIC ACID TRANSPORTER PROTEIN HOMOLOG"/>
    <property type="match status" value="1"/>
</dbReference>
<feature type="transmembrane region" description="Helical" evidence="5">
    <location>
        <begin position="172"/>
        <end position="189"/>
    </location>
</feature>
<organism evidence="7 8">
    <name type="scientific">Advenella mimigardefordensis (strain DSM 17166 / LMG 22922 / DPN7)</name>
    <dbReference type="NCBI Taxonomy" id="1247726"/>
    <lineage>
        <taxon>Bacteria</taxon>
        <taxon>Pseudomonadati</taxon>
        <taxon>Pseudomonadota</taxon>
        <taxon>Betaproteobacteria</taxon>
        <taxon>Burkholderiales</taxon>
        <taxon>Alcaligenaceae</taxon>
    </lineage>
</organism>
<reference evidence="7 8" key="1">
    <citation type="journal article" date="2014" name="Microbiology">
        <title>Unravelling the complete genome sequence of Advenella mimigardefordensis strain DPN7T and novel insights in the catabolism of the xenobiotic polythioester precursor 3,3'-dithiodipropionate.</title>
        <authorList>
            <person name="Wubbeler J.H."/>
            <person name="Hiessl S."/>
            <person name="Schuldes J."/>
            <person name="Thurmer A."/>
            <person name="Daniel R."/>
            <person name="Steinbuchel A."/>
        </authorList>
    </citation>
    <scope>NUCLEOTIDE SEQUENCE [LARGE SCALE GENOMIC DNA]</scope>
    <source>
        <strain evidence="8">DSM 17166 / LMG 22922 / DPN7</strain>
    </source>
</reference>
<dbReference type="InterPro" id="IPR036259">
    <property type="entry name" value="MFS_trans_sf"/>
</dbReference>
<feature type="transmembrane region" description="Helical" evidence="5">
    <location>
        <begin position="144"/>
        <end position="166"/>
    </location>
</feature>
<evidence type="ECO:0000256" key="5">
    <source>
        <dbReference type="SAM" id="Phobius"/>
    </source>
</evidence>
<dbReference type="RefSeq" id="WP_042069809.1">
    <property type="nucleotide sequence ID" value="NZ_CP003915.1"/>
</dbReference>